<reference evidence="1 2" key="1">
    <citation type="submission" date="2016-10" db="EMBL/GenBank/DDBJ databases">
        <authorList>
            <person name="de Groot N.N."/>
        </authorList>
    </citation>
    <scope>NUCLEOTIDE SEQUENCE [LARGE SCALE GENOMIC DNA]</scope>
    <source>
        <strain evidence="1 2">CGMCC 4.6533</strain>
    </source>
</reference>
<name>A0A1G9M6R5_9ACTN</name>
<organism evidence="1 2">
    <name type="scientific">Nonomuraea jiangxiensis</name>
    <dbReference type="NCBI Taxonomy" id="633440"/>
    <lineage>
        <taxon>Bacteria</taxon>
        <taxon>Bacillati</taxon>
        <taxon>Actinomycetota</taxon>
        <taxon>Actinomycetes</taxon>
        <taxon>Streptosporangiales</taxon>
        <taxon>Streptosporangiaceae</taxon>
        <taxon>Nonomuraea</taxon>
    </lineage>
</organism>
<evidence type="ECO:0000313" key="1">
    <source>
        <dbReference type="EMBL" id="SDL69385.1"/>
    </source>
</evidence>
<dbReference type="AlphaFoldDB" id="A0A1G9M6R5"/>
<dbReference type="Proteomes" id="UP000199202">
    <property type="component" value="Unassembled WGS sequence"/>
</dbReference>
<keyword evidence="2" id="KW-1185">Reference proteome</keyword>
<proteinExistence type="predicted"/>
<gene>
    <name evidence="1" type="ORF">SAMN05421869_12965</name>
</gene>
<accession>A0A1G9M6R5</accession>
<evidence type="ECO:0000313" key="2">
    <source>
        <dbReference type="Proteomes" id="UP000199202"/>
    </source>
</evidence>
<dbReference type="EMBL" id="FNDJ01000029">
    <property type="protein sequence ID" value="SDL69385.1"/>
    <property type="molecule type" value="Genomic_DNA"/>
</dbReference>
<sequence>MYFCAGVEIREDSVLNQLLVFGERDDVEDAQWMVVVEGLDGGALAQVDELVERYEGWREAG</sequence>
<protein>
    <submittedName>
        <fullName evidence="1">Uncharacterized protein</fullName>
    </submittedName>
</protein>